<accession>A0A088E490</accession>
<dbReference type="EMBL" id="CP012173">
    <property type="protein sequence ID" value="AKV76253.1"/>
    <property type="molecule type" value="Genomic_DNA"/>
</dbReference>
<dbReference type="EMBL" id="CP012172">
    <property type="protein sequence ID" value="AKV74014.1"/>
    <property type="molecule type" value="Genomic_DNA"/>
</dbReference>
<evidence type="ECO:0000313" key="5">
    <source>
        <dbReference type="EMBL" id="AKV80751.1"/>
    </source>
</evidence>
<reference evidence="1 7" key="1">
    <citation type="journal article" date="2014" name="J. Bacteriol.">
        <title>Role of an Archaeal PitA Transporter in the Copper and Arsenic Resistance of Metallosphaera sedula, an Extreme Thermoacidophile.</title>
        <authorList>
            <person name="McCarthy S."/>
            <person name="Ai C."/>
            <person name="Wheaton G."/>
            <person name="Tevatia R."/>
            <person name="Eckrich V."/>
            <person name="Kelly R."/>
            <person name="Blum P."/>
        </authorList>
    </citation>
    <scope>NUCLEOTIDE SEQUENCE [LARGE SCALE GENOMIC DNA]</scope>
    <source>
        <strain evidence="1 7">CuR1</strain>
    </source>
</reference>
<evidence type="ECO:0000313" key="8">
    <source>
        <dbReference type="Proteomes" id="UP000056255"/>
    </source>
</evidence>
<dbReference type="EMBL" id="CP012176">
    <property type="protein sequence ID" value="AKV82993.1"/>
    <property type="molecule type" value="Genomic_DNA"/>
</dbReference>
<reference evidence="6 8" key="3">
    <citation type="submission" date="2015-07" db="EMBL/GenBank/DDBJ databases">
        <title>Physiological, transcriptional responses and genome re-sequencing of acid resistant extremely thermoacidophilic Metallosphaera sedula SARC-M1.</title>
        <authorList>
            <person name="Ai C."/>
            <person name="McCarthy S."/>
            <person name="Eckrich V."/>
            <person name="Rudrappa D."/>
            <person name="Qiu G."/>
            <person name="Blum P."/>
        </authorList>
    </citation>
    <scope>NUCLEOTIDE SEQUENCE [LARGE SCALE GENOMIC DNA]</scope>
    <source>
        <strain evidence="6 8">SARC-M1</strain>
    </source>
</reference>
<dbReference type="GeneID" id="91755412"/>
<evidence type="ECO:0000313" key="6">
    <source>
        <dbReference type="EMBL" id="AKV82993.1"/>
    </source>
</evidence>
<evidence type="ECO:0000313" key="1">
    <source>
        <dbReference type="EMBL" id="AIM27106.1"/>
    </source>
</evidence>
<name>A0A088E490_9CREN</name>
<evidence type="ECO:0000313" key="3">
    <source>
        <dbReference type="EMBL" id="AKV76253.1"/>
    </source>
</evidence>
<dbReference type="Proteomes" id="UP000062398">
    <property type="component" value="Chromosome"/>
</dbReference>
<dbReference type="EMBL" id="CP008822">
    <property type="protein sequence ID" value="AIM27106.1"/>
    <property type="molecule type" value="Genomic_DNA"/>
</dbReference>
<evidence type="ECO:0000313" key="9">
    <source>
        <dbReference type="Proteomes" id="UP000061362"/>
    </source>
</evidence>
<dbReference type="AlphaFoldDB" id="A0A088E490"/>
<dbReference type="RefSeq" id="WP_012020907.1">
    <property type="nucleotide sequence ID" value="NZ_CP008822.1"/>
</dbReference>
<dbReference type="PATRIC" id="fig|43687.5.peg.976"/>
<dbReference type="Proteomes" id="UP000029084">
    <property type="component" value="Chromosome"/>
</dbReference>
<dbReference type="EMBL" id="CP012175">
    <property type="protein sequence ID" value="AKV80751.1"/>
    <property type="molecule type" value="Genomic_DNA"/>
</dbReference>
<evidence type="ECO:0000313" key="4">
    <source>
        <dbReference type="EMBL" id="AKV78506.1"/>
    </source>
</evidence>
<reference evidence="9 10" key="2">
    <citation type="journal article" date="2015" name="Genome Announc.">
        <title>Complete Genome Sequences of Evolved Arsenate-Resistant Metallosphaera sedula Strains.</title>
        <authorList>
            <person name="Ai C."/>
            <person name="McCarthy S."/>
            <person name="Schackwitz W."/>
            <person name="Martin J."/>
            <person name="Lipzen A."/>
            <person name="Blum P."/>
        </authorList>
    </citation>
    <scope>NUCLEOTIDE SEQUENCE [LARGE SCALE GENOMIC DNA]</scope>
    <source>
        <strain evidence="4 10">ARS120-1</strain>
        <strain evidence="5 9">ARS120-2</strain>
        <strain evidence="2 12">ARS50-1</strain>
        <strain evidence="3 11">ARS50-2</strain>
    </source>
</reference>
<evidence type="ECO:0000313" key="7">
    <source>
        <dbReference type="Proteomes" id="UP000029084"/>
    </source>
</evidence>
<organism evidence="1 7">
    <name type="scientific">Metallosphaera sedula</name>
    <dbReference type="NCBI Taxonomy" id="43687"/>
    <lineage>
        <taxon>Archaea</taxon>
        <taxon>Thermoproteota</taxon>
        <taxon>Thermoprotei</taxon>
        <taxon>Sulfolobales</taxon>
        <taxon>Sulfolobaceae</taxon>
        <taxon>Metallosphaera</taxon>
    </lineage>
</organism>
<protein>
    <submittedName>
        <fullName evidence="1">Uncharacterized protein</fullName>
    </submittedName>
</protein>
<dbReference type="Proteomes" id="UP000061362">
    <property type="component" value="Chromosome"/>
</dbReference>
<dbReference type="Proteomes" id="UP000068832">
    <property type="component" value="Chromosome"/>
</dbReference>
<evidence type="ECO:0000313" key="11">
    <source>
        <dbReference type="Proteomes" id="UP000062475"/>
    </source>
</evidence>
<proteinExistence type="predicted"/>
<gene>
    <name evidence="1" type="ORF">HA72_0948</name>
    <name evidence="2" type="ORF">MsedA_0963</name>
    <name evidence="3" type="ORF">MsedB_0964</name>
    <name evidence="4" type="ORF">MsedC_0963</name>
    <name evidence="5" type="ORF">MsedD_0964</name>
    <name evidence="6" type="ORF">MsedE_0964</name>
</gene>
<dbReference type="Proteomes" id="UP000062475">
    <property type="component" value="Chromosome"/>
</dbReference>
<dbReference type="EMBL" id="CP012174">
    <property type="protein sequence ID" value="AKV78506.1"/>
    <property type="molecule type" value="Genomic_DNA"/>
</dbReference>
<evidence type="ECO:0000313" key="10">
    <source>
        <dbReference type="Proteomes" id="UP000062398"/>
    </source>
</evidence>
<evidence type="ECO:0000313" key="2">
    <source>
        <dbReference type="EMBL" id="AKV74014.1"/>
    </source>
</evidence>
<dbReference type="OrthoDB" id="42511at2157"/>
<evidence type="ECO:0000313" key="12">
    <source>
        <dbReference type="Proteomes" id="UP000068832"/>
    </source>
</evidence>
<dbReference type="Proteomes" id="UP000056255">
    <property type="component" value="Chromosome"/>
</dbReference>
<sequence>MNLLRFLIKYTGIDSTIKEAINDAIGSDPEALKLLYPRRAPPIDGTSEMLKIAENLGIKVQKSERSQVDLRRLAAAQAANVTPIEVKNPEDVLWEIAQRFRVKRSGNH</sequence>